<evidence type="ECO:0000256" key="1">
    <source>
        <dbReference type="SAM" id="SignalP"/>
    </source>
</evidence>
<proteinExistence type="predicted"/>
<protein>
    <recommendedName>
        <fullName evidence="2">DUF5648 domain-containing protein</fullName>
    </recommendedName>
</protein>
<dbReference type="EMBL" id="KN831789">
    <property type="protein sequence ID" value="KIM38711.1"/>
    <property type="molecule type" value="Genomic_DNA"/>
</dbReference>
<evidence type="ECO:0000313" key="3">
    <source>
        <dbReference type="EMBL" id="KIM38711.1"/>
    </source>
</evidence>
<dbReference type="AlphaFoldDB" id="A0A0C3C552"/>
<dbReference type="Proteomes" id="UP000053424">
    <property type="component" value="Unassembled WGS sequence"/>
</dbReference>
<feature type="chain" id="PRO_5002162117" description="DUF5648 domain-containing protein" evidence="1">
    <location>
        <begin position="21"/>
        <end position="201"/>
    </location>
</feature>
<reference evidence="3 4" key="1">
    <citation type="submission" date="2014-04" db="EMBL/GenBank/DDBJ databases">
        <authorList>
            <consortium name="DOE Joint Genome Institute"/>
            <person name="Kuo A."/>
            <person name="Gay G."/>
            <person name="Dore J."/>
            <person name="Kohler A."/>
            <person name="Nagy L.G."/>
            <person name="Floudas D."/>
            <person name="Copeland A."/>
            <person name="Barry K.W."/>
            <person name="Cichocki N."/>
            <person name="Veneault-Fourrey C."/>
            <person name="LaButti K."/>
            <person name="Lindquist E.A."/>
            <person name="Lipzen A."/>
            <person name="Lundell T."/>
            <person name="Morin E."/>
            <person name="Murat C."/>
            <person name="Sun H."/>
            <person name="Tunlid A."/>
            <person name="Henrissat B."/>
            <person name="Grigoriev I.V."/>
            <person name="Hibbett D.S."/>
            <person name="Martin F."/>
            <person name="Nordberg H.P."/>
            <person name="Cantor M.N."/>
            <person name="Hua S.X."/>
        </authorList>
    </citation>
    <scope>NUCLEOTIDE SEQUENCE [LARGE SCALE GENOMIC DNA]</scope>
    <source>
        <strain evidence="4">h7</strain>
    </source>
</reference>
<keyword evidence="4" id="KW-1185">Reference proteome</keyword>
<accession>A0A0C3C552</accession>
<name>A0A0C3C552_HEBCY</name>
<dbReference type="OrthoDB" id="9971254at2759"/>
<reference evidence="4" key="2">
    <citation type="submission" date="2015-01" db="EMBL/GenBank/DDBJ databases">
        <title>Evolutionary Origins and Diversification of the Mycorrhizal Mutualists.</title>
        <authorList>
            <consortium name="DOE Joint Genome Institute"/>
            <consortium name="Mycorrhizal Genomics Consortium"/>
            <person name="Kohler A."/>
            <person name="Kuo A."/>
            <person name="Nagy L.G."/>
            <person name="Floudas D."/>
            <person name="Copeland A."/>
            <person name="Barry K.W."/>
            <person name="Cichocki N."/>
            <person name="Veneault-Fourrey C."/>
            <person name="LaButti K."/>
            <person name="Lindquist E.A."/>
            <person name="Lipzen A."/>
            <person name="Lundell T."/>
            <person name="Morin E."/>
            <person name="Murat C."/>
            <person name="Riley R."/>
            <person name="Ohm R."/>
            <person name="Sun H."/>
            <person name="Tunlid A."/>
            <person name="Henrissat B."/>
            <person name="Grigoriev I.V."/>
            <person name="Hibbett D.S."/>
            <person name="Martin F."/>
        </authorList>
    </citation>
    <scope>NUCLEOTIDE SEQUENCE [LARGE SCALE GENOMIC DNA]</scope>
    <source>
        <strain evidence="4">h7</strain>
    </source>
</reference>
<keyword evidence="1" id="KW-0732">Signal</keyword>
<dbReference type="Pfam" id="PF18885">
    <property type="entry name" value="DUF5648"/>
    <property type="match status" value="1"/>
</dbReference>
<dbReference type="HOGENOM" id="CLU_093541_1_0_1"/>
<feature type="signal peptide" evidence="1">
    <location>
        <begin position="1"/>
        <end position="20"/>
    </location>
</feature>
<feature type="domain" description="DUF5648" evidence="2">
    <location>
        <begin position="59"/>
        <end position="198"/>
    </location>
</feature>
<organism evidence="3 4">
    <name type="scientific">Hebeloma cylindrosporum</name>
    <dbReference type="NCBI Taxonomy" id="76867"/>
    <lineage>
        <taxon>Eukaryota</taxon>
        <taxon>Fungi</taxon>
        <taxon>Dikarya</taxon>
        <taxon>Basidiomycota</taxon>
        <taxon>Agaricomycotina</taxon>
        <taxon>Agaricomycetes</taxon>
        <taxon>Agaricomycetidae</taxon>
        <taxon>Agaricales</taxon>
        <taxon>Agaricineae</taxon>
        <taxon>Hymenogastraceae</taxon>
        <taxon>Hebeloma</taxon>
    </lineage>
</organism>
<evidence type="ECO:0000259" key="2">
    <source>
        <dbReference type="Pfam" id="PF18885"/>
    </source>
</evidence>
<sequence>MKLASSIIALIFPFAACVSSTCVKMPVMGYEIEAQKPIIPAINHGGPPAECGDPRTTLPFLRAWNAKLKDHLYTTNQTEMNNSITSLGYTDQGTTGYIFPTQELSTVPLYRLYQLCQYDHFYTVDKDEADAAVNKYGYTAEGIAGYVYPPWQNSSCGGVPLYRLYSVVTVDHLYTTSEKERDSASKNNYTLEGVAAYIFPF</sequence>
<evidence type="ECO:0000313" key="4">
    <source>
        <dbReference type="Proteomes" id="UP000053424"/>
    </source>
</evidence>
<gene>
    <name evidence="3" type="ORF">M413DRAFT_29947</name>
</gene>
<dbReference type="InterPro" id="IPR043708">
    <property type="entry name" value="DUF5648"/>
</dbReference>